<keyword evidence="1" id="KW-0596">Phosphopantetheine</keyword>
<sequence length="980" mass="103606">MSTHRERLPLTEAQLGLWSAQRIDPANPVYLTAEYVELTGPLDERAFTAAVTRAVDEADGLSVRFTADGDDVHQETGAVLPADPDVLDLRTADDPGAAALAWMEEERSTPVDIEHGALYRHALLRTGDEQWLWYHRCHHILLDAYGYARIAERVAELYGHACAGTEPPSASFGSLRDAVEEDRRYAGSEQRALDGRFWQDLMADRPHPPTPARTAPTRVAPRFLRSSLTLGADDAERLAAFAQRSRATWPEAVTAAWALYLTRLTGAPEAVIGLPVSNRTGSVLARTPVTAVNVVPLRVTVHEREPVGDLLRRVTAALRRQRRHQRYRGEQLRRELQLFGHGRRLVGPQLNIKPFATELTFGDCAGVVHSLAAGAVEDLNVTVSGRGGPDGLTGLDLVLDGSPELYGPEELDAHLHRFATLLDRLSHAEPGLPGARIGLLGEAERLRVLEEFNAPADEDAEAAPAPGLVEGFGAQARRTPHAVALRHGDAHLTYAELADRAGRLAAALRARGAGRGSLIAVALPRSEALPVALLAVASAGAAYVPLDPRYPADRLRHMLADSSPLLLVTDRAHPWAADLPRLTVALDGTLPAPDTDAALGTGPAPETAPDTAPDTAPGTDLGTFCTEEGTGTDLGTDPEAGADAVTRAADGPVPPAKARPGDPAGGDRTGGPVDSHPGDPAYVIYTSGSTGRPKGVVVSRPALANLLAAMGRLLDLSGEDRLLAVTTVSFDIAALELFVPLLAGATVVLASDDDVTDPFALAALIRSSTPTVMQATPSLWRVLADAAPDALGGLRALSGGEPLPADLADVLTRHANGLVNLYGPTETTIWSTSAVLGRGVPPHVGRPVRRTRAYVLDRTLAPAPIGVTGELHLAGDGVADGYLGRPALTAERFVADPYGAPGDRMYRTGDLARFRDDGTLEVLGRADHQVKIRGHRVEPGEIEAALLAHPSVAEAAVTAVPAPGGDLTLAAYCVLVTARR</sequence>
<dbReference type="Pfam" id="PF00668">
    <property type="entry name" value="Condensation"/>
    <property type="match status" value="1"/>
</dbReference>
<feature type="non-terminal residue" evidence="6">
    <location>
        <position position="980"/>
    </location>
</feature>
<dbReference type="RefSeq" id="WP_164269021.1">
    <property type="nucleotide sequence ID" value="NZ_JAAGMS010000050.1"/>
</dbReference>
<dbReference type="Gene3D" id="3.30.559.30">
    <property type="entry name" value="Nonribosomal peptide synthetase, condensation domain"/>
    <property type="match status" value="1"/>
</dbReference>
<feature type="compositionally biased region" description="Low complexity" evidence="3">
    <location>
        <begin position="600"/>
        <end position="637"/>
    </location>
</feature>
<dbReference type="EMBL" id="JAAGMS010000050">
    <property type="protein sequence ID" value="NEB97261.1"/>
    <property type="molecule type" value="Genomic_DNA"/>
</dbReference>
<evidence type="ECO:0000259" key="4">
    <source>
        <dbReference type="Pfam" id="PF00501"/>
    </source>
</evidence>
<evidence type="ECO:0000313" key="6">
    <source>
        <dbReference type="EMBL" id="NEB97261.1"/>
    </source>
</evidence>
<evidence type="ECO:0000256" key="2">
    <source>
        <dbReference type="ARBA" id="ARBA00022553"/>
    </source>
</evidence>
<dbReference type="InterPro" id="IPR045851">
    <property type="entry name" value="AMP-bd_C_sf"/>
</dbReference>
<dbReference type="SUPFAM" id="SSF52777">
    <property type="entry name" value="CoA-dependent acyltransferases"/>
    <property type="match status" value="2"/>
</dbReference>
<accession>A0A7K3R5F5</accession>
<dbReference type="PROSITE" id="PS00455">
    <property type="entry name" value="AMP_BINDING"/>
    <property type="match status" value="1"/>
</dbReference>
<feature type="region of interest" description="Disordered" evidence="3">
    <location>
        <begin position="593"/>
        <end position="677"/>
    </location>
</feature>
<dbReference type="Pfam" id="PF00501">
    <property type="entry name" value="AMP-binding"/>
    <property type="match status" value="1"/>
</dbReference>
<evidence type="ECO:0000259" key="5">
    <source>
        <dbReference type="Pfam" id="PF00668"/>
    </source>
</evidence>
<reference evidence="6 7" key="1">
    <citation type="submission" date="2020-01" db="EMBL/GenBank/DDBJ databases">
        <title>Insect and environment-associated Actinomycetes.</title>
        <authorList>
            <person name="Currrie C."/>
            <person name="Chevrette M."/>
            <person name="Carlson C."/>
            <person name="Stubbendieck R."/>
            <person name="Wendt-Pienkowski E."/>
        </authorList>
    </citation>
    <scope>NUCLEOTIDE SEQUENCE [LARGE SCALE GENOMIC DNA]</scope>
    <source>
        <strain evidence="6 7">SID7903</strain>
    </source>
</reference>
<dbReference type="GO" id="GO:0005829">
    <property type="term" value="C:cytosol"/>
    <property type="evidence" value="ECO:0007669"/>
    <property type="project" value="TreeGrafter"/>
</dbReference>
<dbReference type="GO" id="GO:0009366">
    <property type="term" value="C:enterobactin synthetase complex"/>
    <property type="evidence" value="ECO:0007669"/>
    <property type="project" value="TreeGrafter"/>
</dbReference>
<dbReference type="InterPro" id="IPR010071">
    <property type="entry name" value="AA_adenyl_dom"/>
</dbReference>
<dbReference type="GO" id="GO:0009239">
    <property type="term" value="P:enterobactin biosynthetic process"/>
    <property type="evidence" value="ECO:0007669"/>
    <property type="project" value="TreeGrafter"/>
</dbReference>
<protein>
    <submittedName>
        <fullName evidence="6">Amino acid adenylation domain-containing protein</fullName>
    </submittedName>
</protein>
<keyword evidence="2" id="KW-0597">Phosphoprotein</keyword>
<evidence type="ECO:0000256" key="1">
    <source>
        <dbReference type="ARBA" id="ARBA00022450"/>
    </source>
</evidence>
<dbReference type="GO" id="GO:0047527">
    <property type="term" value="F:2,3-dihydroxybenzoate-serine ligase activity"/>
    <property type="evidence" value="ECO:0007669"/>
    <property type="project" value="TreeGrafter"/>
</dbReference>
<dbReference type="SUPFAM" id="SSF56801">
    <property type="entry name" value="Acetyl-CoA synthetase-like"/>
    <property type="match status" value="1"/>
</dbReference>
<feature type="domain" description="Condensation" evidence="5">
    <location>
        <begin position="6"/>
        <end position="358"/>
    </location>
</feature>
<dbReference type="InterPro" id="IPR023213">
    <property type="entry name" value="CAT-like_dom_sf"/>
</dbReference>
<dbReference type="InterPro" id="IPR042099">
    <property type="entry name" value="ANL_N_sf"/>
</dbReference>
<dbReference type="GO" id="GO:0008610">
    <property type="term" value="P:lipid biosynthetic process"/>
    <property type="evidence" value="ECO:0007669"/>
    <property type="project" value="UniProtKB-ARBA"/>
</dbReference>
<dbReference type="Proteomes" id="UP000470951">
    <property type="component" value="Unassembled WGS sequence"/>
</dbReference>
<dbReference type="AlphaFoldDB" id="A0A7K3R5F5"/>
<feature type="domain" description="AMP-dependent synthetase/ligase" evidence="4">
    <location>
        <begin position="474"/>
        <end position="883"/>
    </location>
</feature>
<dbReference type="Gene3D" id="3.40.50.980">
    <property type="match status" value="2"/>
</dbReference>
<dbReference type="Gene3D" id="3.30.559.10">
    <property type="entry name" value="Chloramphenicol acetyltransferase-like domain"/>
    <property type="match status" value="1"/>
</dbReference>
<gene>
    <name evidence="6" type="ORF">G3I58_04435</name>
</gene>
<dbReference type="Gene3D" id="3.30.300.30">
    <property type="match status" value="1"/>
</dbReference>
<evidence type="ECO:0000313" key="7">
    <source>
        <dbReference type="Proteomes" id="UP000470951"/>
    </source>
</evidence>
<dbReference type="InterPro" id="IPR020845">
    <property type="entry name" value="AMP-binding_CS"/>
</dbReference>
<dbReference type="FunFam" id="2.30.38.10:FF:000001">
    <property type="entry name" value="Non-ribosomal peptide synthetase PvdI"/>
    <property type="match status" value="1"/>
</dbReference>
<dbReference type="GO" id="GO:0031177">
    <property type="term" value="F:phosphopantetheine binding"/>
    <property type="evidence" value="ECO:0007669"/>
    <property type="project" value="TreeGrafter"/>
</dbReference>
<name>A0A7K3R5F5_STRAQ</name>
<dbReference type="NCBIfam" id="TIGR01733">
    <property type="entry name" value="AA-adenyl-dom"/>
    <property type="match status" value="1"/>
</dbReference>
<proteinExistence type="predicted"/>
<evidence type="ECO:0000256" key="3">
    <source>
        <dbReference type="SAM" id="MobiDB-lite"/>
    </source>
</evidence>
<dbReference type="PANTHER" id="PTHR45527:SF1">
    <property type="entry name" value="FATTY ACID SYNTHASE"/>
    <property type="match status" value="1"/>
</dbReference>
<dbReference type="PANTHER" id="PTHR45527">
    <property type="entry name" value="NONRIBOSOMAL PEPTIDE SYNTHETASE"/>
    <property type="match status" value="1"/>
</dbReference>
<dbReference type="Gene3D" id="3.40.50.12780">
    <property type="entry name" value="N-terminal domain of ligase-like"/>
    <property type="match status" value="1"/>
</dbReference>
<dbReference type="InterPro" id="IPR000873">
    <property type="entry name" value="AMP-dep_synth/lig_dom"/>
</dbReference>
<dbReference type="GO" id="GO:0043041">
    <property type="term" value="P:amino acid activation for nonribosomal peptide biosynthetic process"/>
    <property type="evidence" value="ECO:0007669"/>
    <property type="project" value="TreeGrafter"/>
</dbReference>
<comment type="caution">
    <text evidence="6">The sequence shown here is derived from an EMBL/GenBank/DDBJ whole genome shotgun (WGS) entry which is preliminary data.</text>
</comment>
<organism evidence="6 7">
    <name type="scientific">Streptomyces anulatus</name>
    <name type="common">Streptomyces chrysomallus</name>
    <dbReference type="NCBI Taxonomy" id="1892"/>
    <lineage>
        <taxon>Bacteria</taxon>
        <taxon>Bacillati</taxon>
        <taxon>Actinomycetota</taxon>
        <taxon>Actinomycetes</taxon>
        <taxon>Kitasatosporales</taxon>
        <taxon>Streptomycetaceae</taxon>
        <taxon>Streptomyces</taxon>
    </lineage>
</organism>
<dbReference type="InterPro" id="IPR001242">
    <property type="entry name" value="Condensation_dom"/>
</dbReference>